<evidence type="ECO:0000256" key="5">
    <source>
        <dbReference type="ARBA" id="ARBA00022692"/>
    </source>
</evidence>
<keyword evidence="3 12" id="KW-0813">Transport</keyword>
<dbReference type="PANTHER" id="PTHR11690:SF300">
    <property type="entry name" value="PICKPOCKET PROTEIN 19"/>
    <property type="match status" value="1"/>
</dbReference>
<sequence>MDDYISTDKFSAVFKKFGVEDTKEARNFFHFISRPVYSTLNQTPIYNGTSPDNWLEIIRDLHIDYEPNQCGLQECTGTYKSLVVTEKGICTALYGAYSNYSSVDYWVSNNWTIFPQRSLPTYKYARRNDRINIQAIPLSYEASSPCLYQKFYVITGVLKTIRIFCTGTFYECGNHRHVKELALHYPNDLPELNTWWYNLKEMSVIDIKIDVQQTEGSDELREMSKSQRECNFPEDGDLKMWPVYTRNMCILECRYNFIKSRCGCYPYFARPIPGVPVCNSTQLHCISGISDSIISLKSNNKHLCTCPENCNTARYPNIRIGTAYNIDRVDVIPVRAVNIDIEFPFTKMRREVFFGFTEFLVSVGGAAGLFLGASIISFIEIFYYLTLKLFWYRFYMSKNRRK</sequence>
<keyword evidence="8 12" id="KW-0406">Ion transport</keyword>
<evidence type="ECO:0000256" key="12">
    <source>
        <dbReference type="RuleBase" id="RU000679"/>
    </source>
</evidence>
<evidence type="ECO:0000256" key="4">
    <source>
        <dbReference type="ARBA" id="ARBA00022461"/>
    </source>
</evidence>
<evidence type="ECO:0000256" key="9">
    <source>
        <dbReference type="ARBA" id="ARBA00023136"/>
    </source>
</evidence>
<dbReference type="Pfam" id="PF00858">
    <property type="entry name" value="ASC"/>
    <property type="match status" value="1"/>
</dbReference>
<evidence type="ECO:0000256" key="10">
    <source>
        <dbReference type="ARBA" id="ARBA00023201"/>
    </source>
</evidence>
<evidence type="ECO:0000256" key="2">
    <source>
        <dbReference type="ARBA" id="ARBA00007193"/>
    </source>
</evidence>
<dbReference type="InterPro" id="IPR001873">
    <property type="entry name" value="ENaC"/>
</dbReference>
<reference evidence="15" key="1">
    <citation type="submission" date="2025-08" db="UniProtKB">
        <authorList>
            <consortium name="RefSeq"/>
        </authorList>
    </citation>
    <scope>IDENTIFICATION</scope>
    <source>
        <tissue evidence="15">Thorax and Abdomen</tissue>
    </source>
</reference>
<accession>A0ABM3FVG9</accession>
<feature type="transmembrane region" description="Helical" evidence="13">
    <location>
        <begin position="359"/>
        <end position="392"/>
    </location>
</feature>
<name>A0ABM3FVG9_NEOLC</name>
<keyword evidence="10 12" id="KW-0739">Sodium transport</keyword>
<comment type="similarity">
    <text evidence="2 12">Belongs to the amiloride-sensitive sodium channel (TC 1.A.6) family.</text>
</comment>
<dbReference type="Proteomes" id="UP000829291">
    <property type="component" value="Chromosome 3"/>
</dbReference>
<keyword evidence="5 12" id="KW-0812">Transmembrane</keyword>
<evidence type="ECO:0000313" key="14">
    <source>
        <dbReference type="Proteomes" id="UP000829291"/>
    </source>
</evidence>
<evidence type="ECO:0000256" key="3">
    <source>
        <dbReference type="ARBA" id="ARBA00022448"/>
    </source>
</evidence>
<evidence type="ECO:0000256" key="13">
    <source>
        <dbReference type="SAM" id="Phobius"/>
    </source>
</evidence>
<comment type="subcellular location">
    <subcellularLocation>
        <location evidence="1">Membrane</location>
        <topology evidence="1">Multi-pass membrane protein</topology>
    </subcellularLocation>
</comment>
<dbReference type="Gene3D" id="1.10.287.770">
    <property type="entry name" value="YojJ-like"/>
    <property type="match status" value="1"/>
</dbReference>
<keyword evidence="4 12" id="KW-0894">Sodium channel</keyword>
<evidence type="ECO:0000256" key="1">
    <source>
        <dbReference type="ARBA" id="ARBA00004141"/>
    </source>
</evidence>
<evidence type="ECO:0000313" key="15">
    <source>
        <dbReference type="RefSeq" id="XP_046592016.1"/>
    </source>
</evidence>
<dbReference type="PANTHER" id="PTHR11690">
    <property type="entry name" value="AMILORIDE-SENSITIVE SODIUM CHANNEL-RELATED"/>
    <property type="match status" value="1"/>
</dbReference>
<evidence type="ECO:0000256" key="6">
    <source>
        <dbReference type="ARBA" id="ARBA00022989"/>
    </source>
</evidence>
<protein>
    <submittedName>
        <fullName evidence="15">Pickpocket protein 28-like</fullName>
    </submittedName>
</protein>
<dbReference type="RefSeq" id="XP_046592016.1">
    <property type="nucleotide sequence ID" value="XM_046736060.1"/>
</dbReference>
<proteinExistence type="inferred from homology"/>
<evidence type="ECO:0000256" key="8">
    <source>
        <dbReference type="ARBA" id="ARBA00023065"/>
    </source>
</evidence>
<organism evidence="14 15">
    <name type="scientific">Neodiprion lecontei</name>
    <name type="common">Redheaded pine sawfly</name>
    <dbReference type="NCBI Taxonomy" id="441921"/>
    <lineage>
        <taxon>Eukaryota</taxon>
        <taxon>Metazoa</taxon>
        <taxon>Ecdysozoa</taxon>
        <taxon>Arthropoda</taxon>
        <taxon>Hexapoda</taxon>
        <taxon>Insecta</taxon>
        <taxon>Pterygota</taxon>
        <taxon>Neoptera</taxon>
        <taxon>Endopterygota</taxon>
        <taxon>Hymenoptera</taxon>
        <taxon>Tenthredinoidea</taxon>
        <taxon>Diprionidae</taxon>
        <taxon>Diprioninae</taxon>
        <taxon>Neodiprion</taxon>
    </lineage>
</organism>
<dbReference type="Gene3D" id="1.10.287.820">
    <property type="entry name" value="Acid-sensing ion channel domain"/>
    <property type="match status" value="1"/>
</dbReference>
<gene>
    <name evidence="15" type="primary">LOC124293760</name>
</gene>
<keyword evidence="11 12" id="KW-0407">Ion channel</keyword>
<dbReference type="GeneID" id="124293760"/>
<keyword evidence="9 13" id="KW-0472">Membrane</keyword>
<keyword evidence="14" id="KW-1185">Reference proteome</keyword>
<keyword evidence="6 13" id="KW-1133">Transmembrane helix</keyword>
<evidence type="ECO:0000256" key="7">
    <source>
        <dbReference type="ARBA" id="ARBA00023053"/>
    </source>
</evidence>
<evidence type="ECO:0000256" key="11">
    <source>
        <dbReference type="ARBA" id="ARBA00023303"/>
    </source>
</evidence>
<keyword evidence="7" id="KW-0915">Sodium</keyword>